<evidence type="ECO:0000313" key="2">
    <source>
        <dbReference type="Proteomes" id="UP000179840"/>
    </source>
</evidence>
<dbReference type="EMBL" id="LFKP01000003">
    <property type="protein sequence ID" value="OHV98572.1"/>
    <property type="molecule type" value="Genomic_DNA"/>
</dbReference>
<proteinExistence type="predicted"/>
<evidence type="ECO:0000313" key="1">
    <source>
        <dbReference type="EMBL" id="OHV98572.1"/>
    </source>
</evidence>
<organism evidence="1 2">
    <name type="scientific">Janthinobacterium lividum</name>
    <dbReference type="NCBI Taxonomy" id="29581"/>
    <lineage>
        <taxon>Bacteria</taxon>
        <taxon>Pseudomonadati</taxon>
        <taxon>Pseudomonadota</taxon>
        <taxon>Betaproteobacteria</taxon>
        <taxon>Burkholderiales</taxon>
        <taxon>Oxalobacteraceae</taxon>
        <taxon>Janthinobacterium</taxon>
    </lineage>
</organism>
<reference evidence="1 2" key="1">
    <citation type="submission" date="2015-06" db="EMBL/GenBank/DDBJ databases">
        <title>Draft genome sequencing of a biphenyl-degrading bacterium, Janthinobacterium lividum MEG1.</title>
        <authorList>
            <person name="Shimodaira J."/>
            <person name="Hatta T."/>
        </authorList>
    </citation>
    <scope>NUCLEOTIDE SEQUENCE [LARGE SCALE GENOMIC DNA]</scope>
    <source>
        <strain evidence="1 2">MEG1</strain>
    </source>
</reference>
<dbReference type="AlphaFoldDB" id="A0A1S1UDU4"/>
<gene>
    <name evidence="1" type="ORF">AKG95_04990</name>
</gene>
<sequence>MAALRLLALDIFQARLARYACADDWGVNAFCWCAGGLGSARACGFFGAVFGTLITLISGQNLRQCSINFIGQFHNMKCYIVI</sequence>
<name>A0A1S1UDU4_9BURK</name>
<accession>A0A1S1UDU4</accession>
<dbReference type="Proteomes" id="UP000179840">
    <property type="component" value="Unassembled WGS sequence"/>
</dbReference>
<comment type="caution">
    <text evidence="1">The sequence shown here is derived from an EMBL/GenBank/DDBJ whole genome shotgun (WGS) entry which is preliminary data.</text>
</comment>
<protein>
    <submittedName>
        <fullName evidence="1">Uncharacterized protein</fullName>
    </submittedName>
</protein>